<dbReference type="Pfam" id="PF01225">
    <property type="entry name" value="Mur_ligase"/>
    <property type="match status" value="1"/>
</dbReference>
<keyword evidence="11 14" id="KW-0131">Cell cycle</keyword>
<dbReference type="GO" id="GO:0009252">
    <property type="term" value="P:peptidoglycan biosynthetic process"/>
    <property type="evidence" value="ECO:0007669"/>
    <property type="project" value="UniProtKB-UniRule"/>
</dbReference>
<gene>
    <name evidence="14 18" type="primary">murC</name>
    <name evidence="18" type="ORF">BUTYVIB_00536</name>
</gene>
<evidence type="ECO:0000256" key="3">
    <source>
        <dbReference type="ARBA" id="ARBA00012211"/>
    </source>
</evidence>
<keyword evidence="6 14" id="KW-0132">Cell division</keyword>
<dbReference type="NCBIfam" id="TIGR01082">
    <property type="entry name" value="murC"/>
    <property type="match status" value="1"/>
</dbReference>
<reference evidence="18 19" key="1">
    <citation type="submission" date="2010-02" db="EMBL/GenBank/DDBJ databases">
        <authorList>
            <person name="Weinstock G."/>
            <person name="Sodergren E."/>
            <person name="Clifton S."/>
            <person name="Fulton L."/>
            <person name="Fulton B."/>
            <person name="Courtney L."/>
            <person name="Fronick C."/>
            <person name="Harrison M."/>
            <person name="Strong C."/>
            <person name="Farmer C."/>
            <person name="Delahaunty K."/>
            <person name="Markovic C."/>
            <person name="Hall O."/>
            <person name="Minx P."/>
            <person name="Tomlinson C."/>
            <person name="Mitreva M."/>
            <person name="Nelson J."/>
            <person name="Hou S."/>
            <person name="Wollam A."/>
            <person name="Pepin K.H."/>
            <person name="Johnson M."/>
            <person name="Bhonagiri V."/>
            <person name="Zhang X."/>
            <person name="Suruliraj S."/>
            <person name="Warren W."/>
            <person name="Chinwalla A."/>
            <person name="Mardis E.R."/>
            <person name="Wilson R.K."/>
        </authorList>
    </citation>
    <scope>NUCLEOTIDE SEQUENCE [LARGE SCALE GENOMIC DNA]</scope>
    <source>
        <strain evidence="18 19">DSM 2876</strain>
    </source>
</reference>
<evidence type="ECO:0000313" key="18">
    <source>
        <dbReference type="EMBL" id="EFF69347.1"/>
    </source>
</evidence>
<dbReference type="Proteomes" id="UP000006238">
    <property type="component" value="Unassembled WGS sequence"/>
</dbReference>
<dbReference type="Pfam" id="PF08245">
    <property type="entry name" value="Mur_ligase_M"/>
    <property type="match status" value="1"/>
</dbReference>
<dbReference type="InterPro" id="IPR013221">
    <property type="entry name" value="Mur_ligase_cen"/>
</dbReference>
<evidence type="ECO:0000256" key="6">
    <source>
        <dbReference type="ARBA" id="ARBA00022618"/>
    </source>
</evidence>
<proteinExistence type="inferred from homology"/>
<dbReference type="AlphaFoldDB" id="D4RXI5"/>
<feature type="domain" description="Mur ligase N-terminal catalytic" evidence="15">
    <location>
        <begin position="11"/>
        <end position="110"/>
    </location>
</feature>
<keyword evidence="9 14" id="KW-0133">Cell shape</keyword>
<dbReference type="InterPro" id="IPR036565">
    <property type="entry name" value="Mur-like_cat_sf"/>
</dbReference>
<dbReference type="STRING" id="45851.BHV86_02825"/>
<dbReference type="InterPro" id="IPR050061">
    <property type="entry name" value="MurCDEF_pg_biosynth"/>
</dbReference>
<keyword evidence="5 14" id="KW-0436">Ligase</keyword>
<dbReference type="GO" id="GO:0008360">
    <property type="term" value="P:regulation of cell shape"/>
    <property type="evidence" value="ECO:0007669"/>
    <property type="project" value="UniProtKB-KW"/>
</dbReference>
<dbReference type="HOGENOM" id="CLU_028104_1_0_9"/>
<evidence type="ECO:0000256" key="5">
    <source>
        <dbReference type="ARBA" id="ARBA00022598"/>
    </source>
</evidence>
<feature type="domain" description="Mur ligase central" evidence="17">
    <location>
        <begin position="116"/>
        <end position="296"/>
    </location>
</feature>
<dbReference type="GO" id="GO:0005524">
    <property type="term" value="F:ATP binding"/>
    <property type="evidence" value="ECO:0007669"/>
    <property type="project" value="UniProtKB-UniRule"/>
</dbReference>
<dbReference type="EMBL" id="ABWN01000019">
    <property type="protein sequence ID" value="EFF69347.1"/>
    <property type="molecule type" value="Genomic_DNA"/>
</dbReference>
<dbReference type="GO" id="GO:0071555">
    <property type="term" value="P:cell wall organization"/>
    <property type="evidence" value="ECO:0007669"/>
    <property type="project" value="UniProtKB-KW"/>
</dbReference>
<dbReference type="GO" id="GO:0005737">
    <property type="term" value="C:cytoplasm"/>
    <property type="evidence" value="ECO:0007669"/>
    <property type="project" value="UniProtKB-SubCell"/>
</dbReference>
<evidence type="ECO:0000256" key="13">
    <source>
        <dbReference type="ARBA" id="ARBA00047833"/>
    </source>
</evidence>
<evidence type="ECO:0000259" key="16">
    <source>
        <dbReference type="Pfam" id="PF02875"/>
    </source>
</evidence>
<comment type="pathway">
    <text evidence="2 14">Cell wall biogenesis; peptidoglycan biosynthesis.</text>
</comment>
<keyword evidence="4 14" id="KW-0963">Cytoplasm</keyword>
<dbReference type="Pfam" id="PF02875">
    <property type="entry name" value="Mur_ligase_C"/>
    <property type="match status" value="1"/>
</dbReference>
<accession>D4RXI5</accession>
<evidence type="ECO:0000256" key="12">
    <source>
        <dbReference type="ARBA" id="ARBA00023316"/>
    </source>
</evidence>
<comment type="catalytic activity">
    <reaction evidence="13 14">
        <text>UDP-N-acetyl-alpha-D-muramate + L-alanine + ATP = UDP-N-acetyl-alpha-D-muramoyl-L-alanine + ADP + phosphate + H(+)</text>
        <dbReference type="Rhea" id="RHEA:23372"/>
        <dbReference type="ChEBI" id="CHEBI:15378"/>
        <dbReference type="ChEBI" id="CHEBI:30616"/>
        <dbReference type="ChEBI" id="CHEBI:43474"/>
        <dbReference type="ChEBI" id="CHEBI:57972"/>
        <dbReference type="ChEBI" id="CHEBI:70757"/>
        <dbReference type="ChEBI" id="CHEBI:83898"/>
        <dbReference type="ChEBI" id="CHEBI:456216"/>
        <dbReference type="EC" id="6.3.2.8"/>
    </reaction>
</comment>
<evidence type="ECO:0000256" key="8">
    <source>
        <dbReference type="ARBA" id="ARBA00022840"/>
    </source>
</evidence>
<dbReference type="SUPFAM" id="SSF53244">
    <property type="entry name" value="MurD-like peptide ligases, peptide-binding domain"/>
    <property type="match status" value="1"/>
</dbReference>
<evidence type="ECO:0000259" key="17">
    <source>
        <dbReference type="Pfam" id="PF08245"/>
    </source>
</evidence>
<evidence type="ECO:0000256" key="14">
    <source>
        <dbReference type="HAMAP-Rule" id="MF_00046"/>
    </source>
</evidence>
<dbReference type="RefSeq" id="WP_005601444.1">
    <property type="nucleotide sequence ID" value="NZ_GG663520.1"/>
</dbReference>
<dbReference type="InterPro" id="IPR005758">
    <property type="entry name" value="UDP-N-AcMur_Ala_ligase_MurC"/>
</dbReference>
<comment type="subcellular location">
    <subcellularLocation>
        <location evidence="1 14">Cytoplasm</location>
    </subcellularLocation>
</comment>
<dbReference type="InterPro" id="IPR004101">
    <property type="entry name" value="Mur_ligase_C"/>
</dbReference>
<evidence type="ECO:0000256" key="4">
    <source>
        <dbReference type="ARBA" id="ARBA00022490"/>
    </source>
</evidence>
<dbReference type="eggNOG" id="COG0773">
    <property type="taxonomic scope" value="Bacteria"/>
</dbReference>
<dbReference type="Gene3D" id="3.40.1190.10">
    <property type="entry name" value="Mur-like, catalytic domain"/>
    <property type="match status" value="1"/>
</dbReference>
<organism evidence="18 19">
    <name type="scientific">Eshraghiella crossota DSM 2876</name>
    <dbReference type="NCBI Taxonomy" id="511680"/>
    <lineage>
        <taxon>Bacteria</taxon>
        <taxon>Bacillati</taxon>
        <taxon>Bacillota</taxon>
        <taxon>Clostridia</taxon>
        <taxon>Lachnospirales</taxon>
        <taxon>Lachnospiraceae</taxon>
        <taxon>Eshraghiella</taxon>
    </lineage>
</organism>
<sequence length="458" mass="50150">MSHINYNSPIHVHFIGIGGISMSGLADILFSKGFTISGSDSKESELTRNLISQGIKVFIGQKADNITDDIDLVVYTAAIHNDNEELAAARAKNIPVITRAELLGEIMTNYKTAVGVSGTHGKTTTTSMLTEILVNGSLDPTVSVGGILPSIHGNLRIGHSDNFVTEACEYTNSFLSFFPTIEIILNIEEDHLDFFKDINDIRNSFGRYVRLLPENGLLVINNDIDNVEEIYKNAACPVITVGKTPDADYTADNISFDEFGCPSYDLIRQGNTIGRIALSVPGIHNVYNSLAAIAVAIHLGIDISTIIDSLKGFHGTDRRFQKKGTVNGFTIIDDYAHHPAEINATINSAMNYPHKKLVIIFQPHTYTRTKAFLKDFADVLKRADLVILPDIYAARETDTLGISSKDIADLINAAGTECIYEPDFDKICQIILDRCRKGDLVITMGAGNVVDIADRLTR</sequence>
<dbReference type="SUPFAM" id="SSF53623">
    <property type="entry name" value="MurD-like peptide ligases, catalytic domain"/>
    <property type="match status" value="1"/>
</dbReference>
<keyword evidence="10 14" id="KW-0573">Peptidoglycan synthesis</keyword>
<keyword evidence="7 14" id="KW-0547">Nucleotide-binding</keyword>
<keyword evidence="12 14" id="KW-0961">Cell wall biogenesis/degradation</keyword>
<dbReference type="PANTHER" id="PTHR43445:SF3">
    <property type="entry name" value="UDP-N-ACETYLMURAMATE--L-ALANINE LIGASE"/>
    <property type="match status" value="1"/>
</dbReference>
<evidence type="ECO:0000256" key="2">
    <source>
        <dbReference type="ARBA" id="ARBA00004752"/>
    </source>
</evidence>
<dbReference type="GO" id="GO:0008763">
    <property type="term" value="F:UDP-N-acetylmuramate-L-alanine ligase activity"/>
    <property type="evidence" value="ECO:0007669"/>
    <property type="project" value="UniProtKB-UniRule"/>
</dbReference>
<dbReference type="GO" id="GO:0051301">
    <property type="term" value="P:cell division"/>
    <property type="evidence" value="ECO:0007669"/>
    <property type="project" value="UniProtKB-KW"/>
</dbReference>
<dbReference type="SUPFAM" id="SSF51984">
    <property type="entry name" value="MurCD N-terminal domain"/>
    <property type="match status" value="1"/>
</dbReference>
<feature type="binding site" evidence="14">
    <location>
        <begin position="118"/>
        <end position="124"/>
    </location>
    <ligand>
        <name>ATP</name>
        <dbReference type="ChEBI" id="CHEBI:30616"/>
    </ligand>
</feature>
<comment type="caution">
    <text evidence="18">The sequence shown here is derived from an EMBL/GenBank/DDBJ whole genome shotgun (WGS) entry which is preliminary data.</text>
</comment>
<evidence type="ECO:0000256" key="10">
    <source>
        <dbReference type="ARBA" id="ARBA00022984"/>
    </source>
</evidence>
<dbReference type="UniPathway" id="UPA00219"/>
<dbReference type="GeneID" id="98919335"/>
<dbReference type="HAMAP" id="MF_00046">
    <property type="entry name" value="MurC"/>
    <property type="match status" value="1"/>
</dbReference>
<evidence type="ECO:0000259" key="15">
    <source>
        <dbReference type="Pfam" id="PF01225"/>
    </source>
</evidence>
<dbReference type="Gene3D" id="3.90.190.20">
    <property type="entry name" value="Mur ligase, C-terminal domain"/>
    <property type="match status" value="1"/>
</dbReference>
<dbReference type="PANTHER" id="PTHR43445">
    <property type="entry name" value="UDP-N-ACETYLMURAMATE--L-ALANINE LIGASE-RELATED"/>
    <property type="match status" value="1"/>
</dbReference>
<comment type="similarity">
    <text evidence="14">Belongs to the MurCDEF family.</text>
</comment>
<keyword evidence="19" id="KW-1185">Reference proteome</keyword>
<evidence type="ECO:0000256" key="1">
    <source>
        <dbReference type="ARBA" id="ARBA00004496"/>
    </source>
</evidence>
<dbReference type="InterPro" id="IPR000713">
    <property type="entry name" value="Mur_ligase_N"/>
</dbReference>
<protein>
    <recommendedName>
        <fullName evidence="3 14">UDP-N-acetylmuramate--L-alanine ligase</fullName>
        <ecNumber evidence="3 14">6.3.2.8</ecNumber>
    </recommendedName>
    <alternativeName>
        <fullName evidence="14">UDP-N-acetylmuramoyl-L-alanine synthetase</fullName>
    </alternativeName>
</protein>
<comment type="function">
    <text evidence="14">Cell wall formation.</text>
</comment>
<dbReference type="EC" id="6.3.2.8" evidence="3 14"/>
<evidence type="ECO:0000256" key="7">
    <source>
        <dbReference type="ARBA" id="ARBA00022741"/>
    </source>
</evidence>
<evidence type="ECO:0000256" key="11">
    <source>
        <dbReference type="ARBA" id="ARBA00023306"/>
    </source>
</evidence>
<evidence type="ECO:0000313" key="19">
    <source>
        <dbReference type="Proteomes" id="UP000006238"/>
    </source>
</evidence>
<feature type="domain" description="Mur ligase C-terminal" evidence="16">
    <location>
        <begin position="318"/>
        <end position="447"/>
    </location>
</feature>
<dbReference type="InterPro" id="IPR036615">
    <property type="entry name" value="Mur_ligase_C_dom_sf"/>
</dbReference>
<evidence type="ECO:0000256" key="9">
    <source>
        <dbReference type="ARBA" id="ARBA00022960"/>
    </source>
</evidence>
<keyword evidence="8 14" id="KW-0067">ATP-binding</keyword>
<dbReference type="Gene3D" id="3.40.50.720">
    <property type="entry name" value="NAD(P)-binding Rossmann-like Domain"/>
    <property type="match status" value="1"/>
</dbReference>
<name>D4RXI5_9FIRM</name>